<name>A0A6A1V944_9ROSI</name>
<dbReference type="Gene3D" id="3.90.1300.10">
    <property type="entry name" value="Amidase signature (AS) domain"/>
    <property type="match status" value="1"/>
</dbReference>
<accession>A0A6A1V944</accession>
<dbReference type="Proteomes" id="UP000516437">
    <property type="component" value="Chromosome 7"/>
</dbReference>
<dbReference type="AlphaFoldDB" id="A0A6A1V944"/>
<gene>
    <name evidence="1" type="ORF">CJ030_MR7G023846</name>
</gene>
<protein>
    <recommendedName>
        <fullName evidence="3">Amidase domain-containing protein</fullName>
    </recommendedName>
</protein>
<reference evidence="1 2" key="1">
    <citation type="journal article" date="2019" name="Plant Biotechnol. J.">
        <title>The red bayberry genome and genetic basis of sex determination.</title>
        <authorList>
            <person name="Jia H.M."/>
            <person name="Jia H.J."/>
            <person name="Cai Q.L."/>
            <person name="Wang Y."/>
            <person name="Zhao H.B."/>
            <person name="Yang W.F."/>
            <person name="Wang G.Y."/>
            <person name="Li Y.H."/>
            <person name="Zhan D.L."/>
            <person name="Shen Y.T."/>
            <person name="Niu Q.F."/>
            <person name="Chang L."/>
            <person name="Qiu J."/>
            <person name="Zhao L."/>
            <person name="Xie H.B."/>
            <person name="Fu W.Y."/>
            <person name="Jin J."/>
            <person name="Li X.W."/>
            <person name="Jiao Y."/>
            <person name="Zhou C.C."/>
            <person name="Tu T."/>
            <person name="Chai C.Y."/>
            <person name="Gao J.L."/>
            <person name="Fan L.J."/>
            <person name="van de Weg E."/>
            <person name="Wang J.Y."/>
            <person name="Gao Z.S."/>
        </authorList>
    </citation>
    <scope>NUCLEOTIDE SEQUENCE [LARGE SCALE GENOMIC DNA]</scope>
    <source>
        <tissue evidence="1">Leaves</tissue>
    </source>
</reference>
<organism evidence="1 2">
    <name type="scientific">Morella rubra</name>
    <name type="common">Chinese bayberry</name>
    <dbReference type="NCBI Taxonomy" id="262757"/>
    <lineage>
        <taxon>Eukaryota</taxon>
        <taxon>Viridiplantae</taxon>
        <taxon>Streptophyta</taxon>
        <taxon>Embryophyta</taxon>
        <taxon>Tracheophyta</taxon>
        <taxon>Spermatophyta</taxon>
        <taxon>Magnoliopsida</taxon>
        <taxon>eudicotyledons</taxon>
        <taxon>Gunneridae</taxon>
        <taxon>Pentapetalae</taxon>
        <taxon>rosids</taxon>
        <taxon>fabids</taxon>
        <taxon>Fagales</taxon>
        <taxon>Myricaceae</taxon>
        <taxon>Morella</taxon>
    </lineage>
</organism>
<sequence>MEAARRLQGLKLGGFLILVACSKPYAISINFGSEPLSPPKQIPIGTPLLPYPAGTLIPGKPPMARTAVKSAPGVTRASSLCSFITFTKPFNVSLDISSNAAFSLSPNPFVACDSQKEANGLRGKRLGIVRKPFFDFGNDNVLGKIFHQHLKTLRQEGAVLVDNVEIANIEVILNQTSEITALLIEFKPSLNRYLKELVSSPVRTLADVIAFNNKFSDLEKTKEYGQNLFLESQATNGFGDKEKTALLDMSRLTLNGFVKVMKEHKLDALVTPGADFTAVLAIGGFPGISVPAGYGSNGVPIGICFGGLRGSEPKLIEIAYGFEQATKIRKPPSFKP</sequence>
<dbReference type="OrthoDB" id="566138at2759"/>
<proteinExistence type="predicted"/>
<keyword evidence="2" id="KW-1185">Reference proteome</keyword>
<evidence type="ECO:0000313" key="1">
    <source>
        <dbReference type="EMBL" id="KAB1208317.1"/>
    </source>
</evidence>
<comment type="caution">
    <text evidence="1">The sequence shown here is derived from an EMBL/GenBank/DDBJ whole genome shotgun (WGS) entry which is preliminary data.</text>
</comment>
<evidence type="ECO:0000313" key="2">
    <source>
        <dbReference type="Proteomes" id="UP000516437"/>
    </source>
</evidence>
<evidence type="ECO:0008006" key="3">
    <source>
        <dbReference type="Google" id="ProtNLM"/>
    </source>
</evidence>
<dbReference type="SUPFAM" id="SSF75304">
    <property type="entry name" value="Amidase signature (AS) enzymes"/>
    <property type="match status" value="1"/>
</dbReference>
<dbReference type="EMBL" id="RXIC02000025">
    <property type="protein sequence ID" value="KAB1208317.1"/>
    <property type="molecule type" value="Genomic_DNA"/>
</dbReference>
<dbReference type="PANTHER" id="PTHR42678">
    <property type="entry name" value="AMIDASE"/>
    <property type="match status" value="1"/>
</dbReference>
<dbReference type="PANTHER" id="PTHR42678:SF34">
    <property type="entry name" value="OS04G0183300 PROTEIN"/>
    <property type="match status" value="1"/>
</dbReference>
<dbReference type="InterPro" id="IPR036928">
    <property type="entry name" value="AS_sf"/>
</dbReference>